<evidence type="ECO:0000256" key="5">
    <source>
        <dbReference type="ARBA" id="ARBA00023136"/>
    </source>
</evidence>
<dbReference type="FunFam" id="1.20.1250.20:FF:000409">
    <property type="entry name" value="MFS general substrate transporter"/>
    <property type="match status" value="1"/>
</dbReference>
<feature type="compositionally biased region" description="Basic and acidic residues" evidence="6">
    <location>
        <begin position="10"/>
        <end position="32"/>
    </location>
</feature>
<dbReference type="PANTHER" id="PTHR43791">
    <property type="entry name" value="PERMEASE-RELATED"/>
    <property type="match status" value="1"/>
</dbReference>
<feature type="region of interest" description="Disordered" evidence="6">
    <location>
        <begin position="1"/>
        <end position="43"/>
    </location>
</feature>
<feature type="transmembrane region" description="Helical" evidence="7">
    <location>
        <begin position="378"/>
        <end position="400"/>
    </location>
</feature>
<proteinExistence type="predicted"/>
<feature type="transmembrane region" description="Helical" evidence="7">
    <location>
        <begin position="182"/>
        <end position="201"/>
    </location>
</feature>
<feature type="transmembrane region" description="Helical" evidence="7">
    <location>
        <begin position="54"/>
        <end position="77"/>
    </location>
</feature>
<dbReference type="InterPro" id="IPR020846">
    <property type="entry name" value="MFS_dom"/>
</dbReference>
<dbReference type="GO" id="GO:0016020">
    <property type="term" value="C:membrane"/>
    <property type="evidence" value="ECO:0007669"/>
    <property type="project" value="UniProtKB-SubCell"/>
</dbReference>
<keyword evidence="5 7" id="KW-0472">Membrane</keyword>
<feature type="transmembrane region" description="Helical" evidence="7">
    <location>
        <begin position="353"/>
        <end position="372"/>
    </location>
</feature>
<feature type="transmembrane region" description="Helical" evidence="7">
    <location>
        <begin position="445"/>
        <end position="466"/>
    </location>
</feature>
<comment type="subcellular location">
    <subcellularLocation>
        <location evidence="1">Membrane</location>
        <topology evidence="1">Multi-pass membrane protein</topology>
    </subcellularLocation>
</comment>
<feature type="transmembrane region" description="Helical" evidence="7">
    <location>
        <begin position="412"/>
        <end position="433"/>
    </location>
</feature>
<dbReference type="Gene3D" id="1.20.1250.20">
    <property type="entry name" value="MFS general substrate transporter like domains"/>
    <property type="match status" value="2"/>
</dbReference>
<feature type="domain" description="Major facilitator superfamily (MFS) profile" evidence="8">
    <location>
        <begin position="54"/>
        <end position="471"/>
    </location>
</feature>
<evidence type="ECO:0000256" key="7">
    <source>
        <dbReference type="SAM" id="Phobius"/>
    </source>
</evidence>
<comment type="caution">
    <text evidence="9">The sequence shown here is derived from an EMBL/GenBank/DDBJ whole genome shotgun (WGS) entry which is preliminary data.</text>
</comment>
<reference evidence="9 10" key="1">
    <citation type="submission" date="2022-12" db="EMBL/GenBank/DDBJ databases">
        <title>Genomic features and morphological characterization of a novel Knufia sp. strain isolated from spacecraft assembly facility.</title>
        <authorList>
            <person name="Teixeira M."/>
            <person name="Chander A.M."/>
            <person name="Stajich J.E."/>
            <person name="Venkateswaran K."/>
        </authorList>
    </citation>
    <scope>NUCLEOTIDE SEQUENCE [LARGE SCALE GENOMIC DNA]</scope>
    <source>
        <strain evidence="9 10">FJI-L2-BK-P2</strain>
    </source>
</reference>
<keyword evidence="2" id="KW-0813">Transport</keyword>
<evidence type="ECO:0000256" key="2">
    <source>
        <dbReference type="ARBA" id="ARBA00022448"/>
    </source>
</evidence>
<feature type="transmembrane region" description="Helical" evidence="7">
    <location>
        <begin position="121"/>
        <end position="138"/>
    </location>
</feature>
<feature type="transmembrane region" description="Helical" evidence="7">
    <location>
        <begin position="213"/>
        <end position="235"/>
    </location>
</feature>
<feature type="transmembrane region" description="Helical" evidence="7">
    <location>
        <begin position="89"/>
        <end position="109"/>
    </location>
</feature>
<organism evidence="9 10">
    <name type="scientific">Knufia fluminis</name>
    <dbReference type="NCBI Taxonomy" id="191047"/>
    <lineage>
        <taxon>Eukaryota</taxon>
        <taxon>Fungi</taxon>
        <taxon>Dikarya</taxon>
        <taxon>Ascomycota</taxon>
        <taxon>Pezizomycotina</taxon>
        <taxon>Eurotiomycetes</taxon>
        <taxon>Chaetothyriomycetidae</taxon>
        <taxon>Chaetothyriales</taxon>
        <taxon>Trichomeriaceae</taxon>
        <taxon>Knufia</taxon>
    </lineage>
</organism>
<evidence type="ECO:0000256" key="4">
    <source>
        <dbReference type="ARBA" id="ARBA00022989"/>
    </source>
</evidence>
<dbReference type="GO" id="GO:0022857">
    <property type="term" value="F:transmembrane transporter activity"/>
    <property type="evidence" value="ECO:0007669"/>
    <property type="project" value="InterPro"/>
</dbReference>
<dbReference type="FunFam" id="1.20.1250.20:FF:000511">
    <property type="entry name" value="MFS general substrate transporter"/>
    <property type="match status" value="1"/>
</dbReference>
<keyword evidence="4 7" id="KW-1133">Transmembrane helix</keyword>
<dbReference type="InterPro" id="IPR011701">
    <property type="entry name" value="MFS"/>
</dbReference>
<evidence type="ECO:0000256" key="6">
    <source>
        <dbReference type="SAM" id="MobiDB-lite"/>
    </source>
</evidence>
<feature type="transmembrane region" description="Helical" evidence="7">
    <location>
        <begin position="329"/>
        <end position="346"/>
    </location>
</feature>
<evidence type="ECO:0000256" key="3">
    <source>
        <dbReference type="ARBA" id="ARBA00022692"/>
    </source>
</evidence>
<evidence type="ECO:0000313" key="10">
    <source>
        <dbReference type="Proteomes" id="UP001316803"/>
    </source>
</evidence>
<dbReference type="InterPro" id="IPR036259">
    <property type="entry name" value="MFS_trans_sf"/>
</dbReference>
<feature type="transmembrane region" description="Helical" evidence="7">
    <location>
        <begin position="288"/>
        <end position="309"/>
    </location>
</feature>
<gene>
    <name evidence="9" type="ORF">OHC33_007737</name>
</gene>
<evidence type="ECO:0000259" key="8">
    <source>
        <dbReference type="PROSITE" id="PS50850"/>
    </source>
</evidence>
<dbReference type="Pfam" id="PF07690">
    <property type="entry name" value="MFS_1"/>
    <property type="match status" value="1"/>
</dbReference>
<dbReference type="EMBL" id="JAKLMC020000021">
    <property type="protein sequence ID" value="KAK5951319.1"/>
    <property type="molecule type" value="Genomic_DNA"/>
</dbReference>
<dbReference type="PANTHER" id="PTHR43791:SF47">
    <property type="entry name" value="MAJOR FACILITATOR SUPERFAMILY (MFS) PROFILE DOMAIN-CONTAINING PROTEIN-RELATED"/>
    <property type="match status" value="1"/>
</dbReference>
<accession>A0AAN8I486</accession>
<evidence type="ECO:0000313" key="9">
    <source>
        <dbReference type="EMBL" id="KAK5951319.1"/>
    </source>
</evidence>
<keyword evidence="3 7" id="KW-0812">Transmembrane</keyword>
<dbReference type="AlphaFoldDB" id="A0AAN8I486"/>
<sequence length="490" mass="54017">MATQNTNLYSDEKIGQGNHIDEALSDHSKDAPDSDPEFTPEEQRKIRHRVDRRLISTCGILYCISLMDRTNLSAAAIAGMTVELELKGFRYSIITLVFFTTYVIFQPPATVLCRKIGPRPFLATIVVLWGAVMIGMGFPKVWTTMIPLRMILGIFEAGFFPGCVYLISTWYRRYDLQKRYSVFYLIGCLASACSGILAFGLMQMSGVGGYLGWSWIFIIEGILTCILGVIGYFTLVDFPDRAHKTALGFLNERECALVIRQINKDRDDAAVEPFSLKKWAAAGLDLKIWGFALIFFCLTTVTYAIAYFLPIILRESMGYSVGASQCLVAPPYAFAAIVMFGTAWLADKYHVRGPVLIGNAVMGLIGLPIMGFHSNAGVRYFGVFLVTAGSNANIPCCMAYQANNIRGQWKRAFCSATLVGFGGIGGIAGSLVFRSQDAPGYRPGIYAAIACNALLIVIVVINTIYFRSQNSKAARGEKVLEGQVGFRYTY</sequence>
<keyword evidence="10" id="KW-1185">Reference proteome</keyword>
<dbReference type="SUPFAM" id="SSF103473">
    <property type="entry name" value="MFS general substrate transporter"/>
    <property type="match status" value="1"/>
</dbReference>
<dbReference type="PROSITE" id="PS50850">
    <property type="entry name" value="MFS"/>
    <property type="match status" value="1"/>
</dbReference>
<name>A0AAN8I486_9EURO</name>
<evidence type="ECO:0000256" key="1">
    <source>
        <dbReference type="ARBA" id="ARBA00004141"/>
    </source>
</evidence>
<protein>
    <recommendedName>
        <fullName evidence="8">Major facilitator superfamily (MFS) profile domain-containing protein</fullName>
    </recommendedName>
</protein>
<feature type="transmembrane region" description="Helical" evidence="7">
    <location>
        <begin position="150"/>
        <end position="170"/>
    </location>
</feature>
<dbReference type="Proteomes" id="UP001316803">
    <property type="component" value="Unassembled WGS sequence"/>
</dbReference>